<keyword evidence="12 13" id="KW-0458">Lysosome</keyword>
<gene>
    <name evidence="19" type="ORF">DNTS_024820</name>
</gene>
<dbReference type="PRINTS" id="PR00336">
    <property type="entry name" value="LYSASSOCTDMP"/>
</dbReference>
<evidence type="ECO:0000256" key="6">
    <source>
        <dbReference type="ARBA" id="ARBA00022729"/>
    </source>
</evidence>
<dbReference type="GO" id="GO:0005765">
    <property type="term" value="C:lysosomal membrane"/>
    <property type="evidence" value="ECO:0007669"/>
    <property type="project" value="UniProtKB-SubCell"/>
</dbReference>
<evidence type="ECO:0000256" key="15">
    <source>
        <dbReference type="SAM" id="Phobius"/>
    </source>
</evidence>
<evidence type="ECO:0000256" key="14">
    <source>
        <dbReference type="SAM" id="MobiDB-lite"/>
    </source>
</evidence>
<comment type="similarity">
    <text evidence="13">Belongs to the LAMP family.</text>
</comment>
<evidence type="ECO:0000256" key="9">
    <source>
        <dbReference type="ARBA" id="ARBA00023136"/>
    </source>
</evidence>
<keyword evidence="5 13" id="KW-0812">Transmembrane</keyword>
<dbReference type="Proteomes" id="UP000316079">
    <property type="component" value="Unassembled WGS sequence"/>
</dbReference>
<sequence>MTKCVLKMRLAAGGLCALLMGCMSVAQSVSFQVMDGNSTCVKGELEATFNIAYTTTTNRTALAGISLPSSSTSSGFCGASDLLQLHFGANHSLSMSFSRDEQVYELNQLSLQFNLSDVISFPQSSSTGLLTVVANVSGILASVNSSYVCLSSVLLELSDVVNVTFSQMRLQAFMTVGEISADESVCSADLSSSTTAPPSPLPTSPLPPPERGNYSVTNTNGSVCMLALMGLQINITHLSQNQSVSALVNLQPNRTTPTGSCGDSMSTLELSDEESRTNLSLSFSLNSTSRKFFLSAANVSALWPGMSDVFESGSGSLSLLQGSLGRSYMCSTQQSLQVTPVFTINTFNLQIQPFGVSGNQFSTAEECLLDKENLLVPIVVGAALAGLVLIVLIAYLIGRKRTHPGYQTI</sequence>
<dbReference type="PROSITE" id="PS51407">
    <property type="entry name" value="LAMP_3"/>
    <property type="match status" value="1"/>
</dbReference>
<organism evidence="19 20">
    <name type="scientific">Danionella cerebrum</name>
    <dbReference type="NCBI Taxonomy" id="2873325"/>
    <lineage>
        <taxon>Eukaryota</taxon>
        <taxon>Metazoa</taxon>
        <taxon>Chordata</taxon>
        <taxon>Craniata</taxon>
        <taxon>Vertebrata</taxon>
        <taxon>Euteleostomi</taxon>
        <taxon>Actinopterygii</taxon>
        <taxon>Neopterygii</taxon>
        <taxon>Teleostei</taxon>
        <taxon>Ostariophysi</taxon>
        <taxon>Cypriniformes</taxon>
        <taxon>Danionidae</taxon>
        <taxon>Danioninae</taxon>
        <taxon>Danionella</taxon>
    </lineage>
</organism>
<proteinExistence type="inferred from homology"/>
<comment type="caution">
    <text evidence="13">Lacks conserved residue(s) required for the propagation of feature annotation.</text>
</comment>
<dbReference type="PANTHER" id="PTHR11506:SF27">
    <property type="entry name" value="LYSOSOME-ASSOCIATED MEMBRANE GLYCOPROTEIN 1"/>
    <property type="match status" value="1"/>
</dbReference>
<evidence type="ECO:0008006" key="21">
    <source>
        <dbReference type="Google" id="ProtNLM"/>
    </source>
</evidence>
<feature type="domain" description="Lysosome-associated membrane glycoprotein 2-like luminal" evidence="17">
    <location>
        <begin position="209"/>
        <end position="356"/>
    </location>
</feature>
<feature type="transmembrane region" description="Helical" evidence="15">
    <location>
        <begin position="374"/>
        <end position="397"/>
    </location>
</feature>
<feature type="domain" description="Lysosome-associated membrane glycoprotein 2-like luminal" evidence="17">
    <location>
        <begin position="30"/>
        <end position="174"/>
    </location>
</feature>
<dbReference type="AlphaFoldDB" id="A0A553QRY3"/>
<dbReference type="GO" id="GO:0005886">
    <property type="term" value="C:plasma membrane"/>
    <property type="evidence" value="ECO:0007669"/>
    <property type="project" value="UniProtKB-SubCell"/>
</dbReference>
<keyword evidence="6 16" id="KW-0732">Signal</keyword>
<evidence type="ECO:0000256" key="12">
    <source>
        <dbReference type="ARBA" id="ARBA00023228"/>
    </source>
</evidence>
<dbReference type="GO" id="GO:0031902">
    <property type="term" value="C:late endosome membrane"/>
    <property type="evidence" value="ECO:0007669"/>
    <property type="project" value="TreeGrafter"/>
</dbReference>
<dbReference type="GO" id="GO:0072594">
    <property type="term" value="P:establishment of protein localization to organelle"/>
    <property type="evidence" value="ECO:0007669"/>
    <property type="project" value="TreeGrafter"/>
</dbReference>
<dbReference type="EMBL" id="SRMA01025597">
    <property type="protein sequence ID" value="TRY92733.1"/>
    <property type="molecule type" value="Genomic_DNA"/>
</dbReference>
<evidence type="ECO:0000256" key="2">
    <source>
        <dbReference type="ARBA" id="ARBA00004352"/>
    </source>
</evidence>
<dbReference type="PROSITE" id="PS51257">
    <property type="entry name" value="PROKAR_LIPOPROTEIN"/>
    <property type="match status" value="1"/>
</dbReference>
<dbReference type="InterPro" id="IPR048528">
    <property type="entry name" value="Lamp2-like_luminal"/>
</dbReference>
<evidence type="ECO:0000256" key="16">
    <source>
        <dbReference type="SAM" id="SignalP"/>
    </source>
</evidence>
<evidence type="ECO:0000256" key="8">
    <source>
        <dbReference type="ARBA" id="ARBA00022989"/>
    </source>
</evidence>
<dbReference type="Gene3D" id="2.40.160.110">
    <property type="match status" value="2"/>
</dbReference>
<dbReference type="Pfam" id="PF21222">
    <property type="entry name" value="Lamp2_2nd"/>
    <property type="match status" value="1"/>
</dbReference>
<protein>
    <recommendedName>
        <fullName evidence="21">Lysosomal-associated membrane protein 1</fullName>
    </recommendedName>
</protein>
<evidence type="ECO:0000259" key="17">
    <source>
        <dbReference type="Pfam" id="PF01299"/>
    </source>
</evidence>
<evidence type="ECO:0000256" key="4">
    <source>
        <dbReference type="ARBA" id="ARBA00022475"/>
    </source>
</evidence>
<accession>A0A553QRY3</accession>
<feature type="disulfide bond" evidence="13">
    <location>
        <begin position="330"/>
        <end position="367"/>
    </location>
</feature>
<evidence type="ECO:0000256" key="10">
    <source>
        <dbReference type="ARBA" id="ARBA00023157"/>
    </source>
</evidence>
<dbReference type="Pfam" id="PF01299">
    <property type="entry name" value="Lamp2-like_luminal"/>
    <property type="match status" value="2"/>
</dbReference>
<dbReference type="STRING" id="623744.A0A553QRY3"/>
<feature type="compositionally biased region" description="Pro residues" evidence="14">
    <location>
        <begin position="197"/>
        <end position="210"/>
    </location>
</feature>
<reference evidence="19 20" key="1">
    <citation type="journal article" date="2019" name="Sci. Data">
        <title>Hybrid genome assembly and annotation of Danionella translucida.</title>
        <authorList>
            <person name="Kadobianskyi M."/>
            <person name="Schulze L."/>
            <person name="Schuelke M."/>
            <person name="Judkewitz B."/>
        </authorList>
    </citation>
    <scope>NUCLEOTIDE SEQUENCE [LARGE SCALE GENOMIC DNA]</scope>
    <source>
        <strain evidence="19 20">Bolton</strain>
    </source>
</reference>
<keyword evidence="10 13" id="KW-1015">Disulfide bond</keyword>
<keyword evidence="20" id="KW-1185">Reference proteome</keyword>
<evidence type="ECO:0000259" key="18">
    <source>
        <dbReference type="Pfam" id="PF21222"/>
    </source>
</evidence>
<feature type="chain" id="PRO_5022103600" description="Lysosomal-associated membrane protein 1" evidence="16">
    <location>
        <begin position="29"/>
        <end position="409"/>
    </location>
</feature>
<evidence type="ECO:0000256" key="11">
    <source>
        <dbReference type="ARBA" id="ARBA00023180"/>
    </source>
</evidence>
<comment type="caution">
    <text evidence="19">The sequence shown here is derived from an EMBL/GenBank/DDBJ whole genome shotgun (WGS) entry which is preliminary data.</text>
</comment>
<dbReference type="InterPro" id="IPR048524">
    <property type="entry name" value="Lamp2-like_TM"/>
</dbReference>
<dbReference type="InterPro" id="IPR002000">
    <property type="entry name" value="Lysosome-assoc_membr_glycop"/>
</dbReference>
<dbReference type="FunFam" id="2.40.160.110:FF:000001">
    <property type="entry name" value="lysosome-associated membrane glycoprotein 2 isoform X2"/>
    <property type="match status" value="1"/>
</dbReference>
<dbReference type="OrthoDB" id="10037042at2759"/>
<evidence type="ECO:0000256" key="7">
    <source>
        <dbReference type="ARBA" id="ARBA00022753"/>
    </source>
</evidence>
<keyword evidence="4" id="KW-1003">Cell membrane</keyword>
<keyword evidence="11" id="KW-0325">Glycoprotein</keyword>
<keyword evidence="9 13" id="KW-0472">Membrane</keyword>
<evidence type="ECO:0000256" key="1">
    <source>
        <dbReference type="ARBA" id="ARBA00004251"/>
    </source>
</evidence>
<keyword evidence="7" id="KW-0967">Endosome</keyword>
<comment type="subcellular location">
    <subcellularLocation>
        <location evidence="1">Cell membrane</location>
        <topology evidence="1">Single-pass type I membrane protein</topology>
    </subcellularLocation>
    <subcellularLocation>
        <location evidence="3">Endosome membrane</location>
        <topology evidence="3">Single-pass type I membrane protein</topology>
    </subcellularLocation>
    <subcellularLocation>
        <location evidence="2 13">Lysosome membrane</location>
        <topology evidence="2 13">Single-pass type I membrane protein</topology>
    </subcellularLocation>
</comment>
<feature type="signal peptide" evidence="16">
    <location>
        <begin position="1"/>
        <end position="28"/>
    </location>
</feature>
<feature type="region of interest" description="Disordered" evidence="14">
    <location>
        <begin position="188"/>
        <end position="214"/>
    </location>
</feature>
<dbReference type="PANTHER" id="PTHR11506">
    <property type="entry name" value="LYSOSOME-ASSOCIATED MEMBRANE GLYCOPROTEIN"/>
    <property type="match status" value="1"/>
</dbReference>
<evidence type="ECO:0000256" key="13">
    <source>
        <dbReference type="PROSITE-ProRule" id="PRU00740"/>
    </source>
</evidence>
<keyword evidence="8 15" id="KW-1133">Transmembrane helix</keyword>
<evidence type="ECO:0000256" key="5">
    <source>
        <dbReference type="ARBA" id="ARBA00022692"/>
    </source>
</evidence>
<feature type="domain" description="Lysosome-associated membrane glycoprotein 2-like transmembrane" evidence="18">
    <location>
        <begin position="376"/>
        <end position="407"/>
    </location>
</feature>
<name>A0A553QRY3_9TELE</name>
<evidence type="ECO:0000313" key="20">
    <source>
        <dbReference type="Proteomes" id="UP000316079"/>
    </source>
</evidence>
<evidence type="ECO:0000256" key="3">
    <source>
        <dbReference type="ARBA" id="ARBA00004530"/>
    </source>
</evidence>
<evidence type="ECO:0000313" key="19">
    <source>
        <dbReference type="EMBL" id="TRY92733.1"/>
    </source>
</evidence>